<evidence type="ECO:0000313" key="3">
    <source>
        <dbReference type="Proteomes" id="UP000031668"/>
    </source>
</evidence>
<keyword evidence="3" id="KW-1185">Reference proteome</keyword>
<sequence>MYTYIQSHRNFITYLLDLQLVNGPQRATLHPDFNPDRWRDQAIISELFMFGHNYEDIDDEDYIYNQCIFYTASWNPPNPITDQAVIDLATQVAINDCTHVKESITSCFRNELRARVVHRFPRRNQRRRPNPRGRQPHH</sequence>
<evidence type="ECO:0000313" key="2">
    <source>
        <dbReference type="EMBL" id="KII66449.1"/>
    </source>
</evidence>
<comment type="caution">
    <text evidence="2">The sequence shown here is derived from an EMBL/GenBank/DDBJ whole genome shotgun (WGS) entry which is preliminary data.</text>
</comment>
<protein>
    <submittedName>
        <fullName evidence="2">Uncharacterized protein</fullName>
    </submittedName>
</protein>
<reference evidence="2 3" key="1">
    <citation type="journal article" date="2014" name="Genome Biol. Evol.">
        <title>The genome of the myxosporean Thelohanellus kitauei shows adaptations to nutrient acquisition within its fish host.</title>
        <authorList>
            <person name="Yang Y."/>
            <person name="Xiong J."/>
            <person name="Zhou Z."/>
            <person name="Huo F."/>
            <person name="Miao W."/>
            <person name="Ran C."/>
            <person name="Liu Y."/>
            <person name="Zhang J."/>
            <person name="Feng J."/>
            <person name="Wang M."/>
            <person name="Wang M."/>
            <person name="Wang L."/>
            <person name="Yao B."/>
        </authorList>
    </citation>
    <scope>NUCLEOTIDE SEQUENCE [LARGE SCALE GENOMIC DNA]</scope>
    <source>
        <strain evidence="2">Wuqing</strain>
    </source>
</reference>
<organism evidence="2 3">
    <name type="scientific">Thelohanellus kitauei</name>
    <name type="common">Myxosporean</name>
    <dbReference type="NCBI Taxonomy" id="669202"/>
    <lineage>
        <taxon>Eukaryota</taxon>
        <taxon>Metazoa</taxon>
        <taxon>Cnidaria</taxon>
        <taxon>Myxozoa</taxon>
        <taxon>Myxosporea</taxon>
        <taxon>Bivalvulida</taxon>
        <taxon>Platysporina</taxon>
        <taxon>Myxobolidae</taxon>
        <taxon>Thelohanellus</taxon>
    </lineage>
</organism>
<dbReference type="EMBL" id="JWZT01003532">
    <property type="protein sequence ID" value="KII66449.1"/>
    <property type="molecule type" value="Genomic_DNA"/>
</dbReference>
<feature type="region of interest" description="Disordered" evidence="1">
    <location>
        <begin position="119"/>
        <end position="138"/>
    </location>
</feature>
<name>A0A0C2ILY7_THEKT</name>
<accession>A0A0C2ILY7</accession>
<gene>
    <name evidence="2" type="ORF">RF11_02094</name>
</gene>
<dbReference type="AlphaFoldDB" id="A0A0C2ILY7"/>
<proteinExistence type="predicted"/>
<dbReference type="Proteomes" id="UP000031668">
    <property type="component" value="Unassembled WGS sequence"/>
</dbReference>
<evidence type="ECO:0000256" key="1">
    <source>
        <dbReference type="SAM" id="MobiDB-lite"/>
    </source>
</evidence>